<reference evidence="2 3" key="1">
    <citation type="journal article" date="2014" name="Genome Biol. Evol.">
        <title>The secreted proteins of Achlya hypogyna and Thraustotheca clavata identify the ancestral oomycete secretome and reveal gene acquisitions by horizontal gene transfer.</title>
        <authorList>
            <person name="Misner I."/>
            <person name="Blouin N."/>
            <person name="Leonard G."/>
            <person name="Richards T.A."/>
            <person name="Lane C.E."/>
        </authorList>
    </citation>
    <scope>NUCLEOTIDE SEQUENCE [LARGE SCALE GENOMIC DNA]</scope>
    <source>
        <strain evidence="2 3">ATCC 48635</strain>
    </source>
</reference>
<dbReference type="PANTHER" id="PTHR10579:SF43">
    <property type="entry name" value="ZINC FINGER (C3HC4-TYPE RING FINGER) FAMILY PROTEIN"/>
    <property type="match status" value="1"/>
</dbReference>
<organism evidence="2 3">
    <name type="scientific">Achlya hypogyna</name>
    <name type="common">Oomycete</name>
    <name type="synonym">Protoachlya hypogyna</name>
    <dbReference type="NCBI Taxonomy" id="1202772"/>
    <lineage>
        <taxon>Eukaryota</taxon>
        <taxon>Sar</taxon>
        <taxon>Stramenopiles</taxon>
        <taxon>Oomycota</taxon>
        <taxon>Saprolegniomycetes</taxon>
        <taxon>Saprolegniales</taxon>
        <taxon>Achlyaceae</taxon>
        <taxon>Achlya</taxon>
    </lineage>
</organism>
<dbReference type="Gene3D" id="3.40.50.410">
    <property type="entry name" value="von Willebrand factor, type A domain"/>
    <property type="match status" value="1"/>
</dbReference>
<name>A0A1V9Y487_ACHHY</name>
<dbReference type="SMART" id="SM00327">
    <property type="entry name" value="VWA"/>
    <property type="match status" value="1"/>
</dbReference>
<dbReference type="STRING" id="1202772.A0A1V9Y487"/>
<protein>
    <recommendedName>
        <fullName evidence="1">VWFA domain-containing protein</fullName>
    </recommendedName>
</protein>
<dbReference type="InterPro" id="IPR036465">
    <property type="entry name" value="vWFA_dom_sf"/>
</dbReference>
<accession>A0A1V9Y487</accession>
<evidence type="ECO:0000313" key="3">
    <source>
        <dbReference type="Proteomes" id="UP000243579"/>
    </source>
</evidence>
<gene>
    <name evidence="2" type="ORF">ACHHYP_17492</name>
</gene>
<dbReference type="InterPro" id="IPR002035">
    <property type="entry name" value="VWF_A"/>
</dbReference>
<evidence type="ECO:0000313" key="2">
    <source>
        <dbReference type="EMBL" id="OQR80524.1"/>
    </source>
</evidence>
<dbReference type="InterPro" id="IPR051266">
    <property type="entry name" value="CLCR"/>
</dbReference>
<keyword evidence="3" id="KW-1185">Reference proteome</keyword>
<evidence type="ECO:0000259" key="1">
    <source>
        <dbReference type="PROSITE" id="PS50234"/>
    </source>
</evidence>
<dbReference type="Proteomes" id="UP000243579">
    <property type="component" value="Unassembled WGS sequence"/>
</dbReference>
<feature type="domain" description="VWFA" evidence="1">
    <location>
        <begin position="48"/>
        <end position="234"/>
    </location>
</feature>
<proteinExistence type="predicted"/>
<dbReference type="OrthoDB" id="299997at2759"/>
<dbReference type="EMBL" id="JNBR01002956">
    <property type="protein sequence ID" value="OQR80524.1"/>
    <property type="molecule type" value="Genomic_DNA"/>
</dbReference>
<dbReference type="Pfam" id="PF00092">
    <property type="entry name" value="VWA"/>
    <property type="match status" value="1"/>
</dbReference>
<comment type="caution">
    <text evidence="2">The sequence shown here is derived from an EMBL/GenBank/DDBJ whole genome shotgun (WGS) entry which is preliminary data.</text>
</comment>
<sequence>MSLHSSKLLQVWTATEHRQIAAKSSTTTYVNYHIEAPACSEVERRPIDLVVVLDKSGSMAGQKLELCKQTMQFLSRELSSSDRVALVSYDSHVTLNLPLTKMDQGGKALLSQRVEAIHAGSCTNLSGGLIAGLDEVQEATRLDGEAPNPVQSVLLLTDGLANEGIVNKTALIRYVEKMLSKNVSLFTFGYGSDHDADILRQLSDLGQGAYYFVQNIDGVSIAFADCLGGLLSVVAQNIKVDIIAAPGVSIAAVKTKRRVDTIVAGTHVSVDLGDLYSEEARDLVVQLEVGPVMHCDVETLAEFRIRYTNVLTLTKDSSVTTCTVDRPVVVTDTTVDSGLIQQLQRIETAEAIEAAQCEANQGNLSGGTARLRALADKFRRNFADRGVDASVGQERALLDDLNDCCVAMANTHIYRERGQYRMASRAQTHYTQRSNDSEISWEVIREEDSTRTRTGQTSIGTYRNDAKRKIISRAFDTK</sequence>
<dbReference type="PROSITE" id="PS50234">
    <property type="entry name" value="VWFA"/>
    <property type="match status" value="1"/>
</dbReference>
<dbReference type="PANTHER" id="PTHR10579">
    <property type="entry name" value="CALCIUM-ACTIVATED CHLORIDE CHANNEL REGULATOR"/>
    <property type="match status" value="1"/>
</dbReference>
<dbReference type="AlphaFoldDB" id="A0A1V9Y487"/>
<dbReference type="SUPFAM" id="SSF53300">
    <property type="entry name" value="vWA-like"/>
    <property type="match status" value="1"/>
</dbReference>